<dbReference type="GO" id="GO:0006457">
    <property type="term" value="P:protein folding"/>
    <property type="evidence" value="ECO:0007669"/>
    <property type="project" value="EnsemblFungi"/>
</dbReference>
<evidence type="ECO:0000256" key="4">
    <source>
        <dbReference type="PIRSR" id="PIRSR606689-2"/>
    </source>
</evidence>
<dbReference type="OrthoDB" id="2011769at2759"/>
<dbReference type="Pfam" id="PF00025">
    <property type="entry name" value="Arf"/>
    <property type="match status" value="1"/>
</dbReference>
<evidence type="ECO:0000256" key="3">
    <source>
        <dbReference type="PIRSR" id="PIRSR606689-1"/>
    </source>
</evidence>
<accession>A0A8X7NQ57</accession>
<dbReference type="SMART" id="SM00178">
    <property type="entry name" value="SAR"/>
    <property type="match status" value="1"/>
</dbReference>
<dbReference type="Proteomes" id="UP000590412">
    <property type="component" value="Unassembled WGS sequence"/>
</dbReference>
<dbReference type="GO" id="GO:0003924">
    <property type="term" value="F:GTPase activity"/>
    <property type="evidence" value="ECO:0007669"/>
    <property type="project" value="InterPro"/>
</dbReference>
<keyword evidence="2 3" id="KW-0342">GTP-binding</keyword>
<feature type="binding site" evidence="3">
    <location>
        <begin position="126"/>
        <end position="129"/>
    </location>
    <ligand>
        <name>GTP</name>
        <dbReference type="ChEBI" id="CHEBI:37565"/>
    </ligand>
</feature>
<feature type="binding site" evidence="3">
    <location>
        <begin position="23"/>
        <end position="30"/>
    </location>
    <ligand>
        <name>GTP</name>
        <dbReference type="ChEBI" id="CHEBI:37565"/>
    </ligand>
</feature>
<evidence type="ECO:0000256" key="1">
    <source>
        <dbReference type="ARBA" id="ARBA00022741"/>
    </source>
</evidence>
<comment type="similarity">
    <text evidence="5">Belongs to the small GTPase superfamily. Arf family.</text>
</comment>
<evidence type="ECO:0000313" key="6">
    <source>
        <dbReference type="EMBL" id="KAF6057305.1"/>
    </source>
</evidence>
<dbReference type="Gene3D" id="3.40.50.300">
    <property type="entry name" value="P-loop containing nucleotide triphosphate hydrolases"/>
    <property type="match status" value="1"/>
</dbReference>
<evidence type="ECO:0000256" key="5">
    <source>
        <dbReference type="RuleBase" id="RU003925"/>
    </source>
</evidence>
<comment type="caution">
    <text evidence="6">The sequence shown here is derived from an EMBL/GenBank/DDBJ whole genome shotgun (WGS) entry which is preliminary data.</text>
</comment>
<reference evidence="6" key="1">
    <citation type="submission" date="2020-03" db="EMBL/GenBank/DDBJ databases">
        <title>FDA dAtabase for Regulatory Grade micrObial Sequences (FDA-ARGOS): Supporting development and validation of Infectious Disease Dx tests.</title>
        <authorList>
            <person name="Campos J."/>
            <person name="Goldberg B."/>
            <person name="Tallon L."/>
            <person name="Sadzewicz L."/>
            <person name="Vavikolanu K."/>
            <person name="Mehta A."/>
            <person name="Aluvathingal J."/>
            <person name="Nadendla S."/>
            <person name="Nandy P."/>
            <person name="Geyer C."/>
            <person name="Yan Y."/>
            <person name="Sichtig H."/>
        </authorList>
    </citation>
    <scope>NUCLEOTIDE SEQUENCE [LARGE SCALE GENOMIC DNA]</scope>
    <source>
        <strain evidence="6">FDAARGOS_652</strain>
    </source>
</reference>
<dbReference type="GO" id="GO:0005525">
    <property type="term" value="F:GTP binding"/>
    <property type="evidence" value="ECO:0007669"/>
    <property type="project" value="UniProtKB-KW"/>
</dbReference>
<feature type="binding site" evidence="4">
    <location>
        <position position="47"/>
    </location>
    <ligand>
        <name>Mg(2+)</name>
        <dbReference type="ChEBI" id="CHEBI:18420"/>
    </ligand>
</feature>
<dbReference type="NCBIfam" id="TIGR00231">
    <property type="entry name" value="small_GTP"/>
    <property type="match status" value="1"/>
</dbReference>
<dbReference type="PROSITE" id="PS51417">
    <property type="entry name" value="ARF"/>
    <property type="match status" value="1"/>
</dbReference>
<dbReference type="GO" id="GO:0046872">
    <property type="term" value="F:metal ion binding"/>
    <property type="evidence" value="ECO:0007669"/>
    <property type="project" value="UniProtKB-KW"/>
</dbReference>
<dbReference type="SMART" id="SM00177">
    <property type="entry name" value="ARF"/>
    <property type="match status" value="1"/>
</dbReference>
<evidence type="ECO:0000256" key="2">
    <source>
        <dbReference type="ARBA" id="ARBA00023134"/>
    </source>
</evidence>
<dbReference type="InterPro" id="IPR005225">
    <property type="entry name" value="Small_GTP-bd"/>
</dbReference>
<name>A0A8X7NQ57_CANPA</name>
<proteinExistence type="inferred from homology"/>
<dbReference type="InterPro" id="IPR027417">
    <property type="entry name" value="P-loop_NTPase"/>
</dbReference>
<evidence type="ECO:0000313" key="7">
    <source>
        <dbReference type="Proteomes" id="UP000590412"/>
    </source>
</evidence>
<feature type="binding site" evidence="4">
    <location>
        <position position="30"/>
    </location>
    <ligand>
        <name>Mg(2+)</name>
        <dbReference type="ChEBI" id="CHEBI:18420"/>
    </ligand>
</feature>
<organism evidence="6 7">
    <name type="scientific">Candida parapsilosis</name>
    <name type="common">Yeast</name>
    <dbReference type="NCBI Taxonomy" id="5480"/>
    <lineage>
        <taxon>Eukaryota</taxon>
        <taxon>Fungi</taxon>
        <taxon>Dikarya</taxon>
        <taxon>Ascomycota</taxon>
        <taxon>Saccharomycotina</taxon>
        <taxon>Pichiomycetes</taxon>
        <taxon>Debaryomycetaceae</taxon>
        <taxon>Candida/Lodderomyces clade</taxon>
        <taxon>Candida</taxon>
    </lineage>
</organism>
<dbReference type="PANTHER" id="PTHR45697">
    <property type="entry name" value="ADP-RIBOSYLATION FACTOR-LIKE PROTEIN 2-RELATED"/>
    <property type="match status" value="1"/>
</dbReference>
<feature type="binding site" evidence="3">
    <location>
        <position position="69"/>
    </location>
    <ligand>
        <name>GTP</name>
        <dbReference type="ChEBI" id="CHEBI:37565"/>
    </ligand>
</feature>
<keyword evidence="1 3" id="KW-0547">Nucleotide-binding</keyword>
<keyword evidence="4" id="KW-0479">Metal-binding</keyword>
<sequence>MGLLTIIRNQKRKDREIRMLVLGLDNSGKTTIVKNMLHEDVDSISPTMGFRIQSLPYKDYTINMWDIGGQTSLRAFWSNYFDKTDVVLWVIDGLSLERIEESYRELRDKIIEQDRLVGVYLLIAINKTDLIPDAELARLKVIVTGLLQLEKMIPERDHWDIKLVSGKTGSGIGKVLDWVVSREY</sequence>
<dbReference type="InterPro" id="IPR044612">
    <property type="entry name" value="ARL2/3"/>
</dbReference>
<dbReference type="EMBL" id="JABWAB010000003">
    <property type="protein sequence ID" value="KAF6057305.1"/>
    <property type="molecule type" value="Genomic_DNA"/>
</dbReference>
<gene>
    <name evidence="6" type="ORF">FOB60_001860</name>
</gene>
<protein>
    <submittedName>
        <fullName evidence="6">ADP-ribosylation factor family protein</fullName>
    </submittedName>
</protein>
<keyword evidence="4" id="KW-0460">Magnesium</keyword>
<dbReference type="GO" id="GO:0007021">
    <property type="term" value="P:tubulin complex assembly"/>
    <property type="evidence" value="ECO:0007669"/>
    <property type="project" value="EnsemblFungi"/>
</dbReference>
<dbReference type="PRINTS" id="PR00328">
    <property type="entry name" value="SAR1GTPBP"/>
</dbReference>
<dbReference type="SUPFAM" id="SSF52540">
    <property type="entry name" value="P-loop containing nucleoside triphosphate hydrolases"/>
    <property type="match status" value="1"/>
</dbReference>
<dbReference type="InterPro" id="IPR006689">
    <property type="entry name" value="Small_GTPase_ARF/SAR"/>
</dbReference>
<dbReference type="AlphaFoldDB" id="A0A8X7NQ57"/>